<proteinExistence type="predicted"/>
<organism evidence="1 2">
    <name type="scientific">Potamilus streckersoni</name>
    <dbReference type="NCBI Taxonomy" id="2493646"/>
    <lineage>
        <taxon>Eukaryota</taxon>
        <taxon>Metazoa</taxon>
        <taxon>Spiralia</taxon>
        <taxon>Lophotrochozoa</taxon>
        <taxon>Mollusca</taxon>
        <taxon>Bivalvia</taxon>
        <taxon>Autobranchia</taxon>
        <taxon>Heteroconchia</taxon>
        <taxon>Palaeoheterodonta</taxon>
        <taxon>Unionida</taxon>
        <taxon>Unionoidea</taxon>
        <taxon>Unionidae</taxon>
        <taxon>Ambleminae</taxon>
        <taxon>Lampsilini</taxon>
        <taxon>Potamilus</taxon>
    </lineage>
</organism>
<evidence type="ECO:0000313" key="2">
    <source>
        <dbReference type="Proteomes" id="UP001195483"/>
    </source>
</evidence>
<keyword evidence="2" id="KW-1185">Reference proteome</keyword>
<accession>A0AAE0WAB7</accession>
<comment type="caution">
    <text evidence="1">The sequence shown here is derived from an EMBL/GenBank/DDBJ whole genome shotgun (WGS) entry which is preliminary data.</text>
</comment>
<dbReference type="AlphaFoldDB" id="A0AAE0WAB7"/>
<reference evidence="1" key="3">
    <citation type="submission" date="2023-05" db="EMBL/GenBank/DDBJ databases">
        <authorList>
            <person name="Smith C.H."/>
        </authorList>
    </citation>
    <scope>NUCLEOTIDE SEQUENCE</scope>
    <source>
        <strain evidence="1">CHS0354</strain>
        <tissue evidence="1">Mantle</tissue>
    </source>
</reference>
<reference evidence="1" key="2">
    <citation type="journal article" date="2021" name="Genome Biol. Evol.">
        <title>Developing a high-quality reference genome for a parasitic bivalve with doubly uniparental inheritance (Bivalvia: Unionida).</title>
        <authorList>
            <person name="Smith C.H."/>
        </authorList>
    </citation>
    <scope>NUCLEOTIDE SEQUENCE</scope>
    <source>
        <strain evidence="1">CHS0354</strain>
        <tissue evidence="1">Mantle</tissue>
    </source>
</reference>
<name>A0AAE0WAB7_9BIVA</name>
<sequence length="162" mass="18332">MYLKIFICMMRYHQHEQQMISLSTSYPLNDVDIIQAKDNRAPTNFPQSGKSNAVSYDQLKRSLTAYLKLAGRSMTGFLDMGDKVIYNTQLDNTPLSNDSWIENINFVKQKFVIKSGATMTGNLDRCVNKITSNAFPIASSDLTNKNYVDDMFAGYTAMRVAK</sequence>
<dbReference type="Proteomes" id="UP001195483">
    <property type="component" value="Unassembled WGS sequence"/>
</dbReference>
<evidence type="ECO:0000313" key="1">
    <source>
        <dbReference type="EMBL" id="KAK3607261.1"/>
    </source>
</evidence>
<reference evidence="1" key="1">
    <citation type="journal article" date="2021" name="Genome Biol. Evol.">
        <title>A High-Quality Reference Genome for a Parasitic Bivalve with Doubly Uniparental Inheritance (Bivalvia: Unionida).</title>
        <authorList>
            <person name="Smith C.H."/>
        </authorList>
    </citation>
    <scope>NUCLEOTIDE SEQUENCE</scope>
    <source>
        <strain evidence="1">CHS0354</strain>
    </source>
</reference>
<dbReference type="EMBL" id="JAEAOA010000195">
    <property type="protein sequence ID" value="KAK3607261.1"/>
    <property type="molecule type" value="Genomic_DNA"/>
</dbReference>
<gene>
    <name evidence="1" type="ORF">CHS0354_002238</name>
</gene>
<protein>
    <submittedName>
        <fullName evidence="1">Uncharacterized protein</fullName>
    </submittedName>
</protein>